<keyword evidence="9" id="KW-0175">Coiled coil</keyword>
<dbReference type="InterPro" id="IPR050889">
    <property type="entry name" value="Dendritic_Spine_Reg/Scaffold"/>
</dbReference>
<keyword evidence="6 8" id="KW-0040">ANK repeat</keyword>
<dbReference type="SMART" id="SM00248">
    <property type="entry name" value="ANK"/>
    <property type="match status" value="4"/>
</dbReference>
<organism evidence="12 13">
    <name type="scientific">Symbiodinium microadriaticum</name>
    <name type="common">Dinoflagellate</name>
    <name type="synonym">Zooxanthella microadriatica</name>
    <dbReference type="NCBI Taxonomy" id="2951"/>
    <lineage>
        <taxon>Eukaryota</taxon>
        <taxon>Sar</taxon>
        <taxon>Alveolata</taxon>
        <taxon>Dinophyceae</taxon>
        <taxon>Suessiales</taxon>
        <taxon>Symbiodiniaceae</taxon>
        <taxon>Symbiodinium</taxon>
    </lineage>
</organism>
<evidence type="ECO:0000256" key="8">
    <source>
        <dbReference type="PROSITE-ProRule" id="PRU00023"/>
    </source>
</evidence>
<feature type="repeat" description="ANK" evidence="8">
    <location>
        <begin position="493"/>
        <end position="517"/>
    </location>
</feature>
<evidence type="ECO:0000256" key="3">
    <source>
        <dbReference type="ARBA" id="ARBA00022737"/>
    </source>
</evidence>
<feature type="coiled-coil region" evidence="9">
    <location>
        <begin position="285"/>
        <end position="312"/>
    </location>
</feature>
<reference evidence="12 13" key="1">
    <citation type="submission" date="2016-02" db="EMBL/GenBank/DDBJ databases">
        <title>Genome analysis of coral dinoflagellate symbionts highlights evolutionary adaptations to a symbiotic lifestyle.</title>
        <authorList>
            <person name="Aranda M."/>
            <person name="Li Y."/>
            <person name="Liew Y.J."/>
            <person name="Baumgarten S."/>
            <person name="Simakov O."/>
            <person name="Wilson M."/>
            <person name="Piel J."/>
            <person name="Ashoor H."/>
            <person name="Bougouffa S."/>
            <person name="Bajic V.B."/>
            <person name="Ryu T."/>
            <person name="Ravasi T."/>
            <person name="Bayer T."/>
            <person name="Micklem G."/>
            <person name="Kim H."/>
            <person name="Bhak J."/>
            <person name="Lajeunesse T.C."/>
            <person name="Voolstra C.R."/>
        </authorList>
    </citation>
    <scope>NUCLEOTIDE SEQUENCE [LARGE SCALE GENOMIC DNA]</scope>
    <source>
        <strain evidence="12 13">CCMP2467</strain>
    </source>
</reference>
<keyword evidence="4" id="KW-0106">Calcium</keyword>
<dbReference type="PANTHER" id="PTHR24166:SF48">
    <property type="entry name" value="PROTEIN VAPYRIN"/>
    <property type="match status" value="1"/>
</dbReference>
<keyword evidence="7 10" id="KW-0472">Membrane</keyword>
<keyword evidence="13" id="KW-1185">Reference proteome</keyword>
<dbReference type="SUPFAM" id="SSF48403">
    <property type="entry name" value="Ankyrin repeat"/>
    <property type="match status" value="1"/>
</dbReference>
<feature type="domain" description="Ion transport" evidence="11">
    <location>
        <begin position="16"/>
        <end position="158"/>
    </location>
</feature>
<keyword evidence="3" id="KW-0677">Repeat</keyword>
<dbReference type="PRINTS" id="PR01415">
    <property type="entry name" value="ANKYRIN"/>
</dbReference>
<evidence type="ECO:0000256" key="4">
    <source>
        <dbReference type="ARBA" id="ARBA00022837"/>
    </source>
</evidence>
<dbReference type="InterPro" id="IPR036770">
    <property type="entry name" value="Ankyrin_rpt-contain_sf"/>
</dbReference>
<dbReference type="InterPro" id="IPR018247">
    <property type="entry name" value="EF_Hand_1_Ca_BS"/>
</dbReference>
<dbReference type="Pfam" id="PF00520">
    <property type="entry name" value="Ion_trans"/>
    <property type="match status" value="1"/>
</dbReference>
<dbReference type="AlphaFoldDB" id="A0A1Q9EUL6"/>
<dbReference type="Gene3D" id="1.10.287.70">
    <property type="match status" value="1"/>
</dbReference>
<keyword evidence="5 10" id="KW-1133">Transmembrane helix</keyword>
<keyword evidence="2 10" id="KW-0812">Transmembrane</keyword>
<dbReference type="InterPro" id="IPR011992">
    <property type="entry name" value="EF-hand-dom_pair"/>
</dbReference>
<dbReference type="GO" id="GO:0005216">
    <property type="term" value="F:monoatomic ion channel activity"/>
    <property type="evidence" value="ECO:0007669"/>
    <property type="project" value="InterPro"/>
</dbReference>
<evidence type="ECO:0000256" key="6">
    <source>
        <dbReference type="ARBA" id="ARBA00023043"/>
    </source>
</evidence>
<evidence type="ECO:0000259" key="11">
    <source>
        <dbReference type="Pfam" id="PF00520"/>
    </source>
</evidence>
<keyword evidence="12" id="KW-0808">Transferase</keyword>
<evidence type="ECO:0000256" key="9">
    <source>
        <dbReference type="SAM" id="Coils"/>
    </source>
</evidence>
<dbReference type="Pfam" id="PF12796">
    <property type="entry name" value="Ank_2"/>
    <property type="match status" value="1"/>
</dbReference>
<dbReference type="OrthoDB" id="6781668at2759"/>
<accession>A0A1Q9EUL6</accession>
<protein>
    <submittedName>
        <fullName evidence="12">Kinase D-interacting substrate of 220 kDa</fullName>
    </submittedName>
</protein>
<evidence type="ECO:0000313" key="13">
    <source>
        <dbReference type="Proteomes" id="UP000186817"/>
    </source>
</evidence>
<feature type="transmembrane region" description="Helical" evidence="10">
    <location>
        <begin position="132"/>
        <end position="154"/>
    </location>
</feature>
<comment type="caution">
    <text evidence="12">The sequence shown here is derived from an EMBL/GenBank/DDBJ whole genome shotgun (WGS) entry which is preliminary data.</text>
</comment>
<evidence type="ECO:0000256" key="10">
    <source>
        <dbReference type="SAM" id="Phobius"/>
    </source>
</evidence>
<dbReference type="EMBL" id="LSRX01000065">
    <property type="protein sequence ID" value="OLQ11118.1"/>
    <property type="molecule type" value="Genomic_DNA"/>
</dbReference>
<comment type="subcellular location">
    <subcellularLocation>
        <location evidence="1">Membrane</location>
        <topology evidence="1">Multi-pass membrane protein</topology>
    </subcellularLocation>
</comment>
<dbReference type="PROSITE" id="PS50297">
    <property type="entry name" value="ANK_REP_REGION"/>
    <property type="match status" value="4"/>
</dbReference>
<dbReference type="SUPFAM" id="SSF81324">
    <property type="entry name" value="Voltage-gated potassium channels"/>
    <property type="match status" value="1"/>
</dbReference>
<feature type="repeat" description="ANK" evidence="8">
    <location>
        <begin position="394"/>
        <end position="426"/>
    </location>
</feature>
<dbReference type="InterPro" id="IPR005821">
    <property type="entry name" value="Ion_trans_dom"/>
</dbReference>
<name>A0A1Q9EUL6_SYMMI</name>
<dbReference type="GO" id="GO:0016301">
    <property type="term" value="F:kinase activity"/>
    <property type="evidence" value="ECO:0007669"/>
    <property type="project" value="UniProtKB-KW"/>
</dbReference>
<dbReference type="SUPFAM" id="SSF47473">
    <property type="entry name" value="EF-hand"/>
    <property type="match status" value="1"/>
</dbReference>
<evidence type="ECO:0000256" key="7">
    <source>
        <dbReference type="ARBA" id="ARBA00023136"/>
    </source>
</evidence>
<keyword evidence="12" id="KW-0418">Kinase</keyword>
<dbReference type="InterPro" id="IPR002110">
    <property type="entry name" value="Ankyrin_rpt"/>
</dbReference>
<sequence>MEDQLQGISNSSALRAVRVIRVTRMLKTLRLLRIFRFIVALRTLVTSIISTLKNLFWALMLLGIIIYAFAILFCQAVRTHLTDPAMPPLPEEVRDQAERFFGTLLDTMLSLFMSITNGVSWNLILIPLKEVHVVWVVFFLFFIAFTYLAVLNVVTGVFCQSAIESAQTDHALAVQSILANKEAERMLDPWLLWEKCGGLMVDPWVHRATGEVHSPEVREYFETLGLDVWDAWSFFKMLDLDEGGCVEIDEFFMGCLRLRGAARAMDVCKIIHDQTWLLKTQSLFHSHMEEELKQLQQQILALSSKVSSINEMPSTVPRESMAKPGTFDTSAGSVVDDVASLDSLRDLQVLLLPFAETSQRHRKMLMDAACNGWATAEVEALLQLPMDPDARGTDDRSPLMWASLFGYVDVALLLLEAGAQADWCDHDGDTALMYAATNGHAQVVKILLEAGAQKDLRSKDGWTALMHAAWNGDPQVAQLLLEAGANKDLCDSRGHTPLMLATEAGHNEVRQLMLAGGPSTYDPLMMSPHDSDVSD</sequence>
<feature type="transmembrane region" description="Helical" evidence="10">
    <location>
        <begin position="104"/>
        <end position="126"/>
    </location>
</feature>
<gene>
    <name evidence="12" type="primary">KIDINS220</name>
    <name evidence="12" type="ORF">AK812_SmicGene5098</name>
</gene>
<feature type="repeat" description="ANK" evidence="8">
    <location>
        <begin position="427"/>
        <end position="459"/>
    </location>
</feature>
<evidence type="ECO:0000313" key="12">
    <source>
        <dbReference type="EMBL" id="OLQ11118.1"/>
    </source>
</evidence>
<evidence type="ECO:0000256" key="1">
    <source>
        <dbReference type="ARBA" id="ARBA00004141"/>
    </source>
</evidence>
<dbReference type="PANTHER" id="PTHR24166">
    <property type="entry name" value="ROLLING PEBBLES, ISOFORM B"/>
    <property type="match status" value="1"/>
</dbReference>
<dbReference type="GO" id="GO:0016020">
    <property type="term" value="C:membrane"/>
    <property type="evidence" value="ECO:0007669"/>
    <property type="project" value="UniProtKB-SubCell"/>
</dbReference>
<feature type="repeat" description="ANK" evidence="8">
    <location>
        <begin position="460"/>
        <end position="492"/>
    </location>
</feature>
<evidence type="ECO:0000256" key="5">
    <source>
        <dbReference type="ARBA" id="ARBA00022989"/>
    </source>
</evidence>
<feature type="transmembrane region" description="Helical" evidence="10">
    <location>
        <begin position="55"/>
        <end position="77"/>
    </location>
</feature>
<dbReference type="Proteomes" id="UP000186817">
    <property type="component" value="Unassembled WGS sequence"/>
</dbReference>
<dbReference type="PROSITE" id="PS00018">
    <property type="entry name" value="EF_HAND_1"/>
    <property type="match status" value="1"/>
</dbReference>
<evidence type="ECO:0000256" key="2">
    <source>
        <dbReference type="ARBA" id="ARBA00022692"/>
    </source>
</evidence>
<dbReference type="PROSITE" id="PS50088">
    <property type="entry name" value="ANK_REPEAT"/>
    <property type="match status" value="4"/>
</dbReference>
<dbReference type="Gene3D" id="1.25.40.20">
    <property type="entry name" value="Ankyrin repeat-containing domain"/>
    <property type="match status" value="3"/>
</dbReference>
<proteinExistence type="predicted"/>